<keyword evidence="3" id="KW-1185">Reference proteome</keyword>
<protein>
    <recommendedName>
        <fullName evidence="1">Fungal-type protein kinase domain-containing protein</fullName>
    </recommendedName>
</protein>
<dbReference type="Proteomes" id="UP000053257">
    <property type="component" value="Unassembled WGS sequence"/>
</dbReference>
<organism evidence="2 3">
    <name type="scientific">Phlebiopsis gigantea (strain 11061_1 CR5-6)</name>
    <name type="common">White-rot fungus</name>
    <name type="synonym">Peniophora gigantea</name>
    <dbReference type="NCBI Taxonomy" id="745531"/>
    <lineage>
        <taxon>Eukaryota</taxon>
        <taxon>Fungi</taxon>
        <taxon>Dikarya</taxon>
        <taxon>Basidiomycota</taxon>
        <taxon>Agaricomycotina</taxon>
        <taxon>Agaricomycetes</taxon>
        <taxon>Polyporales</taxon>
        <taxon>Phanerochaetaceae</taxon>
        <taxon>Phlebiopsis</taxon>
    </lineage>
</organism>
<dbReference type="InterPro" id="IPR040976">
    <property type="entry name" value="Pkinase_fungal"/>
</dbReference>
<gene>
    <name evidence="2" type="ORF">PHLGIDRAFT_96497</name>
</gene>
<reference evidence="2 3" key="1">
    <citation type="journal article" date="2014" name="PLoS Genet.">
        <title>Analysis of the Phlebiopsis gigantea genome, transcriptome and secretome provides insight into its pioneer colonization strategies of wood.</title>
        <authorList>
            <person name="Hori C."/>
            <person name="Ishida T."/>
            <person name="Igarashi K."/>
            <person name="Samejima M."/>
            <person name="Suzuki H."/>
            <person name="Master E."/>
            <person name="Ferreira P."/>
            <person name="Ruiz-Duenas F.J."/>
            <person name="Held B."/>
            <person name="Canessa P."/>
            <person name="Larrondo L.F."/>
            <person name="Schmoll M."/>
            <person name="Druzhinina I.S."/>
            <person name="Kubicek C.P."/>
            <person name="Gaskell J.A."/>
            <person name="Kersten P."/>
            <person name="St John F."/>
            <person name="Glasner J."/>
            <person name="Sabat G."/>
            <person name="Splinter BonDurant S."/>
            <person name="Syed K."/>
            <person name="Yadav J."/>
            <person name="Mgbeahuruike A.C."/>
            <person name="Kovalchuk A."/>
            <person name="Asiegbu F.O."/>
            <person name="Lackner G."/>
            <person name="Hoffmeister D."/>
            <person name="Rencoret J."/>
            <person name="Gutierrez A."/>
            <person name="Sun H."/>
            <person name="Lindquist E."/>
            <person name="Barry K."/>
            <person name="Riley R."/>
            <person name="Grigoriev I.V."/>
            <person name="Henrissat B."/>
            <person name="Kues U."/>
            <person name="Berka R.M."/>
            <person name="Martinez A.T."/>
            <person name="Covert S.F."/>
            <person name="Blanchette R.A."/>
            <person name="Cullen D."/>
        </authorList>
    </citation>
    <scope>NUCLEOTIDE SEQUENCE [LARGE SCALE GENOMIC DNA]</scope>
    <source>
        <strain evidence="2 3">11061_1 CR5-6</strain>
    </source>
</reference>
<name>A0A0C3RZM6_PHLG1</name>
<dbReference type="PANTHER" id="PTHR38248:SF2">
    <property type="entry name" value="FUNK1 11"/>
    <property type="match status" value="1"/>
</dbReference>
<feature type="non-terminal residue" evidence="2">
    <location>
        <position position="233"/>
    </location>
</feature>
<evidence type="ECO:0000313" key="2">
    <source>
        <dbReference type="EMBL" id="KIP01957.1"/>
    </source>
</evidence>
<dbReference type="Pfam" id="PF17667">
    <property type="entry name" value="Pkinase_fungal"/>
    <property type="match status" value="1"/>
</dbReference>
<sequence length="233" mass="26971">MSHIMREDPRRRFVFGFTIEKWRMRLWLASRSDVLVSYALDIHKQHHRVVEFFLRIIFAQPHQLGWDDTIRRLPSEPQTPPRYDIDVNGKTYRTVRLLSNVGAEALRGRGTRVWEVRELSQNGEELDMPLVLKDSWVDSDCTREGEVLKNIRSASNINVKLAVLVDITLLHTHDYGDVQVCGEDDDAHTVIRRGLDLSKYKQISDFKARERVVTPTGIAPPPKSRQADLLQYG</sequence>
<proteinExistence type="predicted"/>
<dbReference type="PANTHER" id="PTHR38248">
    <property type="entry name" value="FUNK1 6"/>
    <property type="match status" value="1"/>
</dbReference>
<dbReference type="STRING" id="745531.A0A0C3RZM6"/>
<dbReference type="AlphaFoldDB" id="A0A0C3RZM6"/>
<dbReference type="EMBL" id="KN840718">
    <property type="protein sequence ID" value="KIP01957.1"/>
    <property type="molecule type" value="Genomic_DNA"/>
</dbReference>
<accession>A0A0C3RZM6</accession>
<feature type="domain" description="Fungal-type protein kinase" evidence="1">
    <location>
        <begin position="2"/>
        <end position="206"/>
    </location>
</feature>
<evidence type="ECO:0000313" key="3">
    <source>
        <dbReference type="Proteomes" id="UP000053257"/>
    </source>
</evidence>
<dbReference type="OrthoDB" id="5537398at2759"/>
<dbReference type="HOGENOM" id="CLU_060051_0_0_1"/>
<evidence type="ECO:0000259" key="1">
    <source>
        <dbReference type="Pfam" id="PF17667"/>
    </source>
</evidence>